<keyword evidence="4 7" id="KW-1133">Transmembrane helix</keyword>
<evidence type="ECO:0000256" key="1">
    <source>
        <dbReference type="ARBA" id="ARBA00004167"/>
    </source>
</evidence>
<sequence length="467" mass="51357">MPQRVIQCNSSTQEIVMQTKLDRADEKFLPQIQSDEFLPPLGRWTVLGGFVIIAVMLIAIPLASIVKYKVTVKAQATVRPVGELRLVQAAVEGTVINVAVVENQAVQQGDLIAASDDSRLETQKSQLQNRLQQTRLQMNQINAQINALDRQMQAETDRIDRAVASASAQLVGRRREHQERQVSATTAAAEAAAELRAAQAGLDAARAKRDRYRTVAASGALSQDQLEEAEFAAEQQAQMLEAVRAKLHRAQAALNPTNAEVSIAIEQIAQEQASGAANLATLTKEKEALIQQRIELNQQREQDTRELQQVQINLNQTRIIATTDGIITKLNLRNAGQTVTMGQEIAQIVPSNAPLQIKASVSPDDVDKLKINQMAQMRVSACPYPDYGVLNGKVQQISEDTIKPDDTATAPKPTFYEVTIMPDQRALGQGDRQCLLQSGMEGSIDIVTREETVLQFLLRKARLITHL</sequence>
<evidence type="ECO:0000256" key="6">
    <source>
        <dbReference type="SAM" id="Coils"/>
    </source>
</evidence>
<keyword evidence="5 7" id="KW-0472">Membrane</keyword>
<dbReference type="Gene3D" id="2.40.30.170">
    <property type="match status" value="1"/>
</dbReference>
<evidence type="ECO:0000256" key="7">
    <source>
        <dbReference type="SAM" id="Phobius"/>
    </source>
</evidence>
<dbReference type="PANTHER" id="PTHR30386:SF26">
    <property type="entry name" value="TRANSPORT PROTEIN COMB"/>
    <property type="match status" value="1"/>
</dbReference>
<dbReference type="AlphaFoldDB" id="A0AA96WHU1"/>
<feature type="coiled-coil region" evidence="6">
    <location>
        <begin position="279"/>
        <end position="313"/>
    </location>
</feature>
<feature type="coiled-coil region" evidence="6">
    <location>
        <begin position="117"/>
        <end position="158"/>
    </location>
</feature>
<feature type="domain" description="AprE-like beta-barrel" evidence="8">
    <location>
        <begin position="356"/>
        <end position="449"/>
    </location>
</feature>
<dbReference type="PANTHER" id="PTHR30386">
    <property type="entry name" value="MEMBRANE FUSION SUBUNIT OF EMRAB-TOLC MULTIDRUG EFFLUX PUMP"/>
    <property type="match status" value="1"/>
</dbReference>
<proteinExistence type="inferred from homology"/>
<evidence type="ECO:0000256" key="5">
    <source>
        <dbReference type="ARBA" id="ARBA00023136"/>
    </source>
</evidence>
<dbReference type="PRINTS" id="PR01490">
    <property type="entry name" value="RTXTOXIND"/>
</dbReference>
<name>A0AA96WHU1_9CYAN</name>
<evidence type="ECO:0000259" key="8">
    <source>
        <dbReference type="Pfam" id="PF26002"/>
    </source>
</evidence>
<feature type="transmembrane region" description="Helical" evidence="7">
    <location>
        <begin position="44"/>
        <end position="66"/>
    </location>
</feature>
<evidence type="ECO:0000256" key="3">
    <source>
        <dbReference type="ARBA" id="ARBA00022692"/>
    </source>
</evidence>
<dbReference type="InterPro" id="IPR058982">
    <property type="entry name" value="Beta-barrel_AprE"/>
</dbReference>
<organism evidence="9">
    <name type="scientific">Leptolyngbya sp. NK1-12</name>
    <dbReference type="NCBI Taxonomy" id="2547451"/>
    <lineage>
        <taxon>Bacteria</taxon>
        <taxon>Bacillati</taxon>
        <taxon>Cyanobacteriota</taxon>
        <taxon>Cyanophyceae</taxon>
        <taxon>Leptolyngbyales</taxon>
        <taxon>Leptolyngbyaceae</taxon>
        <taxon>Leptolyngbya group</taxon>
        <taxon>Leptolyngbya</taxon>
    </lineage>
</organism>
<accession>A0AA96WHU1</accession>
<keyword evidence="3 7" id="KW-0812">Transmembrane</keyword>
<feature type="coiled-coil region" evidence="6">
    <location>
        <begin position="188"/>
        <end position="253"/>
    </location>
</feature>
<evidence type="ECO:0000256" key="2">
    <source>
        <dbReference type="ARBA" id="ARBA00009477"/>
    </source>
</evidence>
<gene>
    <name evidence="9" type="ORF">HJG54_25125</name>
</gene>
<dbReference type="InterPro" id="IPR050739">
    <property type="entry name" value="MFP"/>
</dbReference>
<protein>
    <submittedName>
        <fullName evidence="9">HlyD family efflux transporter periplasmic adaptor subunit</fullName>
    </submittedName>
</protein>
<dbReference type="GO" id="GO:0016020">
    <property type="term" value="C:membrane"/>
    <property type="evidence" value="ECO:0007669"/>
    <property type="project" value="UniProtKB-SubCell"/>
</dbReference>
<evidence type="ECO:0000256" key="4">
    <source>
        <dbReference type="ARBA" id="ARBA00022989"/>
    </source>
</evidence>
<dbReference type="EMBL" id="CP053586">
    <property type="protein sequence ID" value="WNZ25793.1"/>
    <property type="molecule type" value="Genomic_DNA"/>
</dbReference>
<comment type="similarity">
    <text evidence="2">Belongs to the membrane fusion protein (MFP) (TC 8.A.1) family.</text>
</comment>
<reference evidence="9" key="1">
    <citation type="submission" date="2020-05" db="EMBL/GenBank/DDBJ databases">
        <authorList>
            <person name="Zhu T."/>
            <person name="Keshari N."/>
            <person name="Lu X."/>
        </authorList>
    </citation>
    <scope>NUCLEOTIDE SEQUENCE</scope>
    <source>
        <strain evidence="9">NK1-12</strain>
    </source>
</reference>
<evidence type="ECO:0000313" key="9">
    <source>
        <dbReference type="EMBL" id="WNZ25793.1"/>
    </source>
</evidence>
<comment type="subcellular location">
    <subcellularLocation>
        <location evidence="1">Membrane</location>
        <topology evidence="1">Single-pass membrane protein</topology>
    </subcellularLocation>
</comment>
<dbReference type="Pfam" id="PF26002">
    <property type="entry name" value="Beta-barrel_AprE"/>
    <property type="match status" value="1"/>
</dbReference>
<keyword evidence="6" id="KW-0175">Coiled coil</keyword>